<keyword evidence="3" id="KW-1185">Reference proteome</keyword>
<feature type="region of interest" description="Disordered" evidence="1">
    <location>
        <begin position="1"/>
        <end position="34"/>
    </location>
</feature>
<dbReference type="Proteomes" id="UP000008021">
    <property type="component" value="Chromosome 3"/>
</dbReference>
<dbReference type="Gramene" id="OMERI03G15700.2">
    <property type="protein sequence ID" value="OMERI03G15700.2"/>
    <property type="gene ID" value="OMERI03G15700"/>
</dbReference>
<protein>
    <submittedName>
        <fullName evidence="2">Uncharacterized protein</fullName>
    </submittedName>
</protein>
<evidence type="ECO:0000313" key="2">
    <source>
        <dbReference type="EnsemblPlants" id="OMERI03G15700.2"/>
    </source>
</evidence>
<name>A0A0E0D0L1_9ORYZ</name>
<evidence type="ECO:0000256" key="1">
    <source>
        <dbReference type="SAM" id="MobiDB-lite"/>
    </source>
</evidence>
<sequence length="102" mass="11087">MAVTALAPGGRLRGEEASFSQRKARGATRLRNRGPDATAMWARADSVGATAALRRRGEWGPRRLEWCGGGIPHLWILGKQYVDWKKCQEVGNHTGATNVDSG</sequence>
<evidence type="ECO:0000313" key="3">
    <source>
        <dbReference type="Proteomes" id="UP000008021"/>
    </source>
</evidence>
<accession>A0A0E0D0L1</accession>
<feature type="compositionally biased region" description="Basic residues" evidence="1">
    <location>
        <begin position="22"/>
        <end position="32"/>
    </location>
</feature>
<reference evidence="2" key="2">
    <citation type="submission" date="2018-05" db="EMBL/GenBank/DDBJ databases">
        <title>OmerRS3 (Oryza meridionalis Reference Sequence Version 3).</title>
        <authorList>
            <person name="Zhang J."/>
            <person name="Kudrna D."/>
            <person name="Lee S."/>
            <person name="Talag J."/>
            <person name="Welchert J."/>
            <person name="Wing R.A."/>
        </authorList>
    </citation>
    <scope>NUCLEOTIDE SEQUENCE [LARGE SCALE GENOMIC DNA]</scope>
    <source>
        <strain evidence="2">OR44</strain>
    </source>
</reference>
<dbReference type="EnsemblPlants" id="OMERI03G15700.2">
    <property type="protein sequence ID" value="OMERI03G15700.2"/>
    <property type="gene ID" value="OMERI03G15700"/>
</dbReference>
<dbReference type="HOGENOM" id="CLU_2281931_0_0_1"/>
<proteinExistence type="predicted"/>
<dbReference type="AlphaFoldDB" id="A0A0E0D0L1"/>
<dbReference type="Gramene" id="OMERI03G15700.1">
    <property type="protein sequence ID" value="OMERI03G15700.1"/>
    <property type="gene ID" value="OMERI03G15700"/>
</dbReference>
<dbReference type="EnsemblPlants" id="OMERI03G15700.1">
    <property type="protein sequence ID" value="OMERI03G15700.1"/>
    <property type="gene ID" value="OMERI03G15700"/>
</dbReference>
<organism evidence="2">
    <name type="scientific">Oryza meridionalis</name>
    <dbReference type="NCBI Taxonomy" id="40149"/>
    <lineage>
        <taxon>Eukaryota</taxon>
        <taxon>Viridiplantae</taxon>
        <taxon>Streptophyta</taxon>
        <taxon>Embryophyta</taxon>
        <taxon>Tracheophyta</taxon>
        <taxon>Spermatophyta</taxon>
        <taxon>Magnoliopsida</taxon>
        <taxon>Liliopsida</taxon>
        <taxon>Poales</taxon>
        <taxon>Poaceae</taxon>
        <taxon>BOP clade</taxon>
        <taxon>Oryzoideae</taxon>
        <taxon>Oryzeae</taxon>
        <taxon>Oryzinae</taxon>
        <taxon>Oryza</taxon>
    </lineage>
</organism>
<reference evidence="2" key="1">
    <citation type="submission" date="2015-04" db="UniProtKB">
        <authorList>
            <consortium name="EnsemblPlants"/>
        </authorList>
    </citation>
    <scope>IDENTIFICATION</scope>
</reference>